<dbReference type="InterPro" id="IPR024459">
    <property type="entry name" value="Acb1-like_N"/>
</dbReference>
<organism evidence="2 3">
    <name type="scientific">Dankookia rubra</name>
    <dbReference type="NCBI Taxonomy" id="1442381"/>
    <lineage>
        <taxon>Bacteria</taxon>
        <taxon>Pseudomonadati</taxon>
        <taxon>Pseudomonadota</taxon>
        <taxon>Alphaproteobacteria</taxon>
        <taxon>Acetobacterales</taxon>
        <taxon>Roseomonadaceae</taxon>
        <taxon>Dankookia</taxon>
    </lineage>
</organism>
<protein>
    <submittedName>
        <fullName evidence="2">DUF1073 domain-containing protein</fullName>
    </submittedName>
</protein>
<reference evidence="2 3" key="1">
    <citation type="journal article" date="2016" name="J. Microbiol.">
        <title>Dankookia rubra gen. nov., sp. nov., an alphaproteobacterium isolated from sediment of a shallow stream.</title>
        <authorList>
            <person name="Kim W.H."/>
            <person name="Kim D.H."/>
            <person name="Kang K."/>
            <person name="Ahn T.Y."/>
        </authorList>
    </citation>
    <scope>NUCLEOTIDE SEQUENCE [LARGE SCALE GENOMIC DNA]</scope>
    <source>
        <strain evidence="2 3">JCM30602</strain>
    </source>
</reference>
<name>A0A4R5Q8L7_9PROT</name>
<dbReference type="Proteomes" id="UP000295096">
    <property type="component" value="Unassembled WGS sequence"/>
</dbReference>
<feature type="domain" description="Anti-CBASS protein Acb1-like N-terminal" evidence="1">
    <location>
        <begin position="46"/>
        <end position="398"/>
    </location>
</feature>
<dbReference type="EMBL" id="SMSJ01000095">
    <property type="protein sequence ID" value="TDH58808.1"/>
    <property type="molecule type" value="Genomic_DNA"/>
</dbReference>
<sequence>MNAIPPYSGAISDSLRSLVGEMGGIGSSRDKSSQSGYTWSRVSSTEIRAMVESSWIAARAIEQPAADMTSRWRTWQGRSSDVALIEAEEQRLDLQAKVAKALVLSARDGGSLVVIGVNSEDPRLPLDPATVGRGGLLWVQVLSRDQVSLGPLITDPASRWYGQPAEFRLSLADGTYVSVHPSRTALFTPSPALDNHLTSEPWSVSPLQRAYRPILDLEQTLRAIQHLLFESKQDIVQVEGLNQGVLNPSYRSAIISRFALANTMKGLFSTVLLDKNEEITTKQLNLGAGLPELVDRLMIGVCGALDIPSSRLFGRSSASGLQASTAGESDDERYFSSLASKQRNIVGPALRVLDECLLRSALGRKPRGNVVFYEWAPLWSERAETLAEVRLKHSQAVKNLADAGLVDRGALGKAVVSQSEDDGWLPALGQHVVATAKRTQPSMPVEEEE</sequence>
<dbReference type="AlphaFoldDB" id="A0A4R5Q8L7"/>
<gene>
    <name evidence="2" type="ORF">E2C06_30535</name>
</gene>
<comment type="caution">
    <text evidence="2">The sequence shown here is derived from an EMBL/GenBank/DDBJ whole genome shotgun (WGS) entry which is preliminary data.</text>
</comment>
<evidence type="ECO:0000259" key="1">
    <source>
        <dbReference type="Pfam" id="PF06381"/>
    </source>
</evidence>
<dbReference type="OrthoDB" id="7491028at2"/>
<evidence type="ECO:0000313" key="3">
    <source>
        <dbReference type="Proteomes" id="UP000295096"/>
    </source>
</evidence>
<dbReference type="Pfam" id="PF06381">
    <property type="entry name" value="Phage_portal_3"/>
    <property type="match status" value="1"/>
</dbReference>
<proteinExistence type="predicted"/>
<dbReference type="RefSeq" id="WP_133292358.1">
    <property type="nucleotide sequence ID" value="NZ_SMSJ01000095.1"/>
</dbReference>
<evidence type="ECO:0000313" key="2">
    <source>
        <dbReference type="EMBL" id="TDH58808.1"/>
    </source>
</evidence>
<accession>A0A4R5Q8L7</accession>
<keyword evidence="3" id="KW-1185">Reference proteome</keyword>